<feature type="transmembrane region" description="Helical" evidence="1">
    <location>
        <begin position="12"/>
        <end position="37"/>
    </location>
</feature>
<feature type="domain" description="CAAX prenyl protease 2/Lysostaphin resistance protein A-like" evidence="2">
    <location>
        <begin position="142"/>
        <end position="228"/>
    </location>
</feature>
<dbReference type="OrthoDB" id="9782250at2"/>
<evidence type="ECO:0000313" key="4">
    <source>
        <dbReference type="Proteomes" id="UP000003688"/>
    </source>
</evidence>
<organism evidence="3 4">
    <name type="scientific">Pedosphaera parvula (strain Ellin514)</name>
    <dbReference type="NCBI Taxonomy" id="320771"/>
    <lineage>
        <taxon>Bacteria</taxon>
        <taxon>Pseudomonadati</taxon>
        <taxon>Verrucomicrobiota</taxon>
        <taxon>Pedosphaerae</taxon>
        <taxon>Pedosphaerales</taxon>
        <taxon>Pedosphaeraceae</taxon>
        <taxon>Pedosphaera</taxon>
    </lineage>
</organism>
<keyword evidence="4" id="KW-1185">Reference proteome</keyword>
<evidence type="ECO:0000256" key="1">
    <source>
        <dbReference type="SAM" id="Phobius"/>
    </source>
</evidence>
<keyword evidence="1" id="KW-0812">Transmembrane</keyword>
<dbReference type="Proteomes" id="UP000003688">
    <property type="component" value="Unassembled WGS sequence"/>
</dbReference>
<reference evidence="3 4" key="1">
    <citation type="journal article" date="2011" name="J. Bacteriol.">
        <title>Genome sequence of 'Pedosphaera parvula' Ellin514, an aerobic Verrucomicrobial isolate from pasture soil.</title>
        <authorList>
            <person name="Kant R."/>
            <person name="van Passel M.W."/>
            <person name="Sangwan P."/>
            <person name="Palva A."/>
            <person name="Lucas S."/>
            <person name="Copeland A."/>
            <person name="Lapidus A."/>
            <person name="Glavina Del Rio T."/>
            <person name="Dalin E."/>
            <person name="Tice H."/>
            <person name="Bruce D."/>
            <person name="Goodwin L."/>
            <person name="Pitluck S."/>
            <person name="Chertkov O."/>
            <person name="Larimer F.W."/>
            <person name="Land M.L."/>
            <person name="Hauser L."/>
            <person name="Brettin T.S."/>
            <person name="Detter J.C."/>
            <person name="Han S."/>
            <person name="de Vos W.M."/>
            <person name="Janssen P.H."/>
            <person name="Smidt H."/>
        </authorList>
    </citation>
    <scope>NUCLEOTIDE SEQUENCE [LARGE SCALE GENOMIC DNA]</scope>
    <source>
        <strain evidence="3 4">Ellin514</strain>
    </source>
</reference>
<dbReference type="InterPro" id="IPR003675">
    <property type="entry name" value="Rce1/LyrA-like_dom"/>
</dbReference>
<proteinExistence type="predicted"/>
<dbReference type="GO" id="GO:0004175">
    <property type="term" value="F:endopeptidase activity"/>
    <property type="evidence" value="ECO:0007669"/>
    <property type="project" value="UniProtKB-ARBA"/>
</dbReference>
<accession>B9XDK4</accession>
<dbReference type="RefSeq" id="WP_007413902.1">
    <property type="nucleotide sequence ID" value="NZ_ABOX02000006.1"/>
</dbReference>
<name>B9XDK4_PEDPL</name>
<feature type="transmembrane region" description="Helical" evidence="1">
    <location>
        <begin position="214"/>
        <end position="234"/>
    </location>
</feature>
<dbReference type="GO" id="GO:0080120">
    <property type="term" value="P:CAAX-box protein maturation"/>
    <property type="evidence" value="ECO:0007669"/>
    <property type="project" value="UniProtKB-ARBA"/>
</dbReference>
<feature type="transmembrane region" description="Helical" evidence="1">
    <location>
        <begin position="90"/>
        <end position="108"/>
    </location>
</feature>
<evidence type="ECO:0000313" key="3">
    <source>
        <dbReference type="EMBL" id="EEF62150.1"/>
    </source>
</evidence>
<evidence type="ECO:0000259" key="2">
    <source>
        <dbReference type="Pfam" id="PF02517"/>
    </source>
</evidence>
<dbReference type="Pfam" id="PF02517">
    <property type="entry name" value="Rce1-like"/>
    <property type="match status" value="1"/>
</dbReference>
<protein>
    <submittedName>
        <fullName evidence="3">Abortive infection protein</fullName>
    </submittedName>
</protein>
<keyword evidence="1" id="KW-1133">Transmembrane helix</keyword>
<keyword evidence="1" id="KW-0472">Membrane</keyword>
<dbReference type="STRING" id="320771.Cflav_PD6425"/>
<sequence>MLSERPWKVDAVLRLVFGIFTCVCTILFISTLLQQVVLHRKFEENSLPYFLVGTLSLQGSILVGIAYFIRWQGISWTEAFGFFRQGLPRVIAWGLAVGLLFLPIGYLLQLVSVNLLQLVHYKSASQEAVLSLQKANSMGARVYLAFFATIMAPVAEECLFRGILYPTIKKYGGTSIALWSTSLAFAAIHANLPIFIPLTVFAMVLTWLYEKTDNLLACIIAHGLFNTIGVIAILNQPA</sequence>
<feature type="transmembrane region" description="Helical" evidence="1">
    <location>
        <begin position="176"/>
        <end position="208"/>
    </location>
</feature>
<dbReference type="EMBL" id="ABOX02000006">
    <property type="protein sequence ID" value="EEF62150.1"/>
    <property type="molecule type" value="Genomic_DNA"/>
</dbReference>
<dbReference type="AlphaFoldDB" id="B9XDK4"/>
<feature type="transmembrane region" description="Helical" evidence="1">
    <location>
        <begin position="142"/>
        <end position="164"/>
    </location>
</feature>
<feature type="transmembrane region" description="Helical" evidence="1">
    <location>
        <begin position="49"/>
        <end position="69"/>
    </location>
</feature>
<dbReference type="PANTHER" id="PTHR43592:SF15">
    <property type="entry name" value="CAAX AMINO TERMINAL PROTEASE FAMILY PROTEIN"/>
    <property type="match status" value="1"/>
</dbReference>
<dbReference type="PANTHER" id="PTHR43592">
    <property type="entry name" value="CAAX AMINO TERMINAL PROTEASE"/>
    <property type="match status" value="1"/>
</dbReference>
<comment type="caution">
    <text evidence="3">The sequence shown here is derived from an EMBL/GenBank/DDBJ whole genome shotgun (WGS) entry which is preliminary data.</text>
</comment>
<gene>
    <name evidence="3" type="ORF">Cflav_PD6425</name>
</gene>